<sequence length="255" mass="28775">MINKILASLAIVGCHSAQAEFTCNDIRGVQSHRPLSTERGIVCFVKQPVLDKNNGNPVGIDEISLYFIQNWQKPRKAEGRGLLYDESPGEIVDAFTMHINQDNEDKIAIIQSIEIRNSLVEPNSSGKFYSVSIFDQSGSTLRRNERISEWFGEGYSWLTNGNKTYKYPYTTRNPVQESTKSPFAPLMNQEVSIPASMKHKSHLYNGPNAQDITNKYLINGDHVTVERKTGGWCQINYNGGKRPLNMWVTCDTLDP</sequence>
<accession>A0ABM9K4J0</accession>
<dbReference type="Proteomes" id="UP001189757">
    <property type="component" value="Unassembled WGS sequence"/>
</dbReference>
<evidence type="ECO:0008006" key="3">
    <source>
        <dbReference type="Google" id="ProtNLM"/>
    </source>
</evidence>
<gene>
    <name evidence="1" type="ORF">LMG18101_02481</name>
</gene>
<keyword evidence="2" id="KW-1185">Reference proteome</keyword>
<dbReference type="EMBL" id="CATZLL010000006">
    <property type="protein sequence ID" value="CAJ0815109.1"/>
    <property type="molecule type" value="Genomic_DNA"/>
</dbReference>
<comment type="caution">
    <text evidence="1">The sequence shown here is derived from an EMBL/GenBank/DDBJ whole genome shotgun (WGS) entry which is preliminary data.</text>
</comment>
<name>A0ABM9K4J0_9RALS</name>
<reference evidence="1 2" key="1">
    <citation type="submission" date="2023-07" db="EMBL/GenBank/DDBJ databases">
        <authorList>
            <person name="Peeters C."/>
        </authorList>
    </citation>
    <scope>NUCLEOTIDE SEQUENCE [LARGE SCALE GENOMIC DNA]</scope>
    <source>
        <strain evidence="1 2">LMG 18101</strain>
    </source>
</reference>
<organism evidence="1 2">
    <name type="scientific">Ralstonia flaminis</name>
    <dbReference type="NCBI Taxonomy" id="3058597"/>
    <lineage>
        <taxon>Bacteria</taxon>
        <taxon>Pseudomonadati</taxon>
        <taxon>Pseudomonadota</taxon>
        <taxon>Betaproteobacteria</taxon>
        <taxon>Burkholderiales</taxon>
        <taxon>Burkholderiaceae</taxon>
        <taxon>Ralstonia</taxon>
    </lineage>
</organism>
<protein>
    <recommendedName>
        <fullName evidence="3">SH3 domain-containing protein</fullName>
    </recommendedName>
</protein>
<proteinExistence type="predicted"/>
<evidence type="ECO:0000313" key="2">
    <source>
        <dbReference type="Proteomes" id="UP001189757"/>
    </source>
</evidence>
<evidence type="ECO:0000313" key="1">
    <source>
        <dbReference type="EMBL" id="CAJ0815109.1"/>
    </source>
</evidence>